<name>A0ABM6Z552_9ACTO</name>
<proteinExistence type="predicted"/>
<dbReference type="Proteomes" id="UP000273001">
    <property type="component" value="Chromosome"/>
</dbReference>
<keyword evidence="2" id="KW-1185">Reference proteome</keyword>
<gene>
    <name evidence="1" type="ORF">D5R93_10385</name>
</gene>
<evidence type="ECO:0000313" key="1">
    <source>
        <dbReference type="EMBL" id="AYD90310.1"/>
    </source>
</evidence>
<protein>
    <submittedName>
        <fullName evidence="1">Uncharacterized protein</fullName>
    </submittedName>
</protein>
<sequence length="60" mass="6064">MRRSGGEADLDGGVWSQEGLDALGEVGLGAGVLVTTTRRVTGLPRADGCGCLVDVLGYSV</sequence>
<organism evidence="1 2">
    <name type="scientific">Actinomyces lilanjuaniae</name>
    <dbReference type="NCBI Taxonomy" id="2321394"/>
    <lineage>
        <taxon>Bacteria</taxon>
        <taxon>Bacillati</taxon>
        <taxon>Actinomycetota</taxon>
        <taxon>Actinomycetes</taxon>
        <taxon>Actinomycetales</taxon>
        <taxon>Actinomycetaceae</taxon>
        <taxon>Actinomyces</taxon>
    </lineage>
</organism>
<accession>A0ABM6Z552</accession>
<reference evidence="1 2" key="1">
    <citation type="submission" date="2018-09" db="EMBL/GenBank/DDBJ databases">
        <authorList>
            <person name="Li J."/>
        </authorList>
    </citation>
    <scope>NUCLEOTIDE SEQUENCE [LARGE SCALE GENOMIC DNA]</scope>
    <source>
        <strain evidence="1 2">2129</strain>
    </source>
</reference>
<dbReference type="EMBL" id="CP032514">
    <property type="protein sequence ID" value="AYD90310.1"/>
    <property type="molecule type" value="Genomic_DNA"/>
</dbReference>
<evidence type="ECO:0000313" key="2">
    <source>
        <dbReference type="Proteomes" id="UP000273001"/>
    </source>
</evidence>